<name>A0ABY7NKG6_9SPHN</name>
<evidence type="ECO:0000256" key="2">
    <source>
        <dbReference type="SAM" id="MobiDB-lite"/>
    </source>
</evidence>
<keyword evidence="5" id="KW-1185">Reference proteome</keyword>
<evidence type="ECO:0000313" key="4">
    <source>
        <dbReference type="EMBL" id="WBO21001.1"/>
    </source>
</evidence>
<dbReference type="Gene3D" id="3.40.50.300">
    <property type="entry name" value="P-loop containing nucleotide triphosphate hydrolases"/>
    <property type="match status" value="1"/>
</dbReference>
<dbReference type="Pfam" id="PF00437">
    <property type="entry name" value="T2SSE"/>
    <property type="match status" value="1"/>
</dbReference>
<dbReference type="RefSeq" id="WP_270075651.1">
    <property type="nucleotide sequence ID" value="NZ_CP115174.1"/>
</dbReference>
<dbReference type="CDD" id="cd01130">
    <property type="entry name" value="VirB11-like_ATPase"/>
    <property type="match status" value="1"/>
</dbReference>
<comment type="similarity">
    <text evidence="1">Belongs to the GSP E family.</text>
</comment>
<dbReference type="SUPFAM" id="SSF52540">
    <property type="entry name" value="P-loop containing nucleoside triphosphate hydrolases"/>
    <property type="match status" value="1"/>
</dbReference>
<proteinExistence type="inferred from homology"/>
<dbReference type="InterPro" id="IPR027417">
    <property type="entry name" value="P-loop_NTPase"/>
</dbReference>
<evidence type="ECO:0000256" key="1">
    <source>
        <dbReference type="ARBA" id="ARBA00006611"/>
    </source>
</evidence>
<evidence type="ECO:0000259" key="3">
    <source>
        <dbReference type="Pfam" id="PF00437"/>
    </source>
</evidence>
<organism evidence="4 5">
    <name type="scientific">Sphingomonas abietis</name>
    <dbReference type="NCBI Taxonomy" id="3012344"/>
    <lineage>
        <taxon>Bacteria</taxon>
        <taxon>Pseudomonadati</taxon>
        <taxon>Pseudomonadota</taxon>
        <taxon>Alphaproteobacteria</taxon>
        <taxon>Sphingomonadales</taxon>
        <taxon>Sphingomonadaceae</taxon>
        <taxon>Sphingomonas</taxon>
    </lineage>
</organism>
<dbReference type="PANTHER" id="PTHR30486:SF15">
    <property type="entry name" value="TYPE II_IV SECRETION SYSTEM ATPASE"/>
    <property type="match status" value="1"/>
</dbReference>
<sequence>MSAFGKRNGTGGSGQRPAFGVARPMHGPETGGAQFPPIDSVPLPGASDSSGAPGLDDAMARLTSRQDGSGDAASSKVEGFEASVHKIKEQVLPRLLERVDPEAAASLSKDELAEEFRPIIGEVLGELKINLNRREQFALEKVLVDELLGYGPLEELLSDPDISDIMVNGPEQTFIEKKGKLVIANIQFRDEQHLFQIAQRIVNKVGRRVDQTTPLADARLPDGSRVNVIVPPLSLRGTAISIRKFSAKPITLDMMAGFGSMSTQMATALKIAGASRFNIVISGGTGSGKTTMLNALSKMIDPGERVLTIEDAAELRLQQPHWLPLETRPPNLEGQGEISIRDLVKNSLRMRPDRIILGEIRGSECFDLLSAMNTGHDGSMCTLHSNSPRECLARMENMVMMGDIKMPKEAISRQIADSVDMIVQVKRLRDGSRRVTNITEVIGMEGPVIVTQELFKFEYLDEGADGKIHGEYRSMGLRPYTLDKARQYGFDQPYLEACL</sequence>
<dbReference type="EMBL" id="CP115174">
    <property type="protein sequence ID" value="WBO21001.1"/>
    <property type="molecule type" value="Genomic_DNA"/>
</dbReference>
<protein>
    <submittedName>
        <fullName evidence="4">CpaF family protein</fullName>
    </submittedName>
</protein>
<feature type="region of interest" description="Disordered" evidence="2">
    <location>
        <begin position="1"/>
        <end position="77"/>
    </location>
</feature>
<dbReference type="Gene3D" id="3.30.450.380">
    <property type="match status" value="1"/>
</dbReference>
<dbReference type="InterPro" id="IPR050921">
    <property type="entry name" value="T4SS_GSP_E_ATPase"/>
</dbReference>
<feature type="domain" description="Bacterial type II secretion system protein E" evidence="3">
    <location>
        <begin position="149"/>
        <end position="424"/>
    </location>
</feature>
<dbReference type="PANTHER" id="PTHR30486">
    <property type="entry name" value="TWITCHING MOTILITY PROTEIN PILT"/>
    <property type="match status" value="1"/>
</dbReference>
<dbReference type="InterPro" id="IPR001482">
    <property type="entry name" value="T2SS/T4SS_dom"/>
</dbReference>
<reference evidence="4 5" key="1">
    <citation type="submission" date="2022-12" db="EMBL/GenBank/DDBJ databases">
        <title>Sphingomonas abieness sp. nov., an endophytic bacterium isolated from Abies koreana.</title>
        <authorList>
            <person name="Jiang L."/>
            <person name="Lee J."/>
        </authorList>
    </citation>
    <scope>NUCLEOTIDE SEQUENCE [LARGE SCALE GENOMIC DNA]</scope>
    <source>
        <strain evidence="5">PAMB 00755</strain>
    </source>
</reference>
<dbReference type="Proteomes" id="UP001210865">
    <property type="component" value="Chromosome"/>
</dbReference>
<gene>
    <name evidence="4" type="ORF">PBT88_12380</name>
</gene>
<evidence type="ECO:0000313" key="5">
    <source>
        <dbReference type="Proteomes" id="UP001210865"/>
    </source>
</evidence>
<accession>A0ABY7NKG6</accession>